<dbReference type="Proteomes" id="UP000094065">
    <property type="component" value="Unassembled WGS sequence"/>
</dbReference>
<reference evidence="2 3" key="1">
    <citation type="submission" date="2016-06" db="EMBL/GenBank/DDBJ databases">
        <title>Evolution of pathogenesis and genome organization in the Tremellales.</title>
        <authorList>
            <person name="Cuomo C."/>
            <person name="Litvintseva A."/>
            <person name="Heitman J."/>
            <person name="Chen Y."/>
            <person name="Sun S."/>
            <person name="Springer D."/>
            <person name="Dromer F."/>
            <person name="Young S."/>
            <person name="Zeng Q."/>
            <person name="Chapman S."/>
            <person name="Gujja S."/>
            <person name="Saif S."/>
            <person name="Birren B."/>
        </authorList>
    </citation>
    <scope>NUCLEOTIDE SEQUENCE [LARGE SCALE GENOMIC DNA]</scope>
    <source>
        <strain evidence="2 3">CBS 6039</strain>
    </source>
</reference>
<gene>
    <name evidence="2" type="ORF">L202_03182</name>
</gene>
<name>A0A1E3HXV3_9TREE</name>
<sequence length="284" mass="32205">MTTSTDSSKTTEELELYGEKWKSGQSSNEIKLVSADNFSFYVPKYLLQANSRVLCESLELPAESPPIIAFSDREFEYGNLIALFLLVNQGVGFSAALKELHDEYNYPSRRVSWLFGFLLFAKKYDCRIPLRLWHNYLYNLVRENYPPASLVWPLDVFVLAARADLPDLSALVLELYVPNPTDPPDLNFDFTFAEFGCLASHLPFELEHFPREAWDHLPVRYLYALQQSSAKNSRNTEQGGSSKGSVMGSKRRAQIFREALDHGGKAVNNDEDLVTSLASSTRRA</sequence>
<dbReference type="EMBL" id="AWGJ01000004">
    <property type="protein sequence ID" value="ODN81087.1"/>
    <property type="molecule type" value="Genomic_DNA"/>
</dbReference>
<comment type="caution">
    <text evidence="2">The sequence shown here is derived from an EMBL/GenBank/DDBJ whole genome shotgun (WGS) entry which is preliminary data.</text>
</comment>
<organism evidence="2 3">
    <name type="scientific">Cryptococcus amylolentus CBS 6039</name>
    <dbReference type="NCBI Taxonomy" id="1295533"/>
    <lineage>
        <taxon>Eukaryota</taxon>
        <taxon>Fungi</taxon>
        <taxon>Dikarya</taxon>
        <taxon>Basidiomycota</taxon>
        <taxon>Agaricomycotina</taxon>
        <taxon>Tremellomycetes</taxon>
        <taxon>Tremellales</taxon>
        <taxon>Cryptococcaceae</taxon>
        <taxon>Cryptococcus</taxon>
    </lineage>
</organism>
<dbReference type="GeneID" id="30154491"/>
<dbReference type="RefSeq" id="XP_018995653.1">
    <property type="nucleotide sequence ID" value="XM_019136984.1"/>
</dbReference>
<evidence type="ECO:0000313" key="3">
    <source>
        <dbReference type="Proteomes" id="UP000094065"/>
    </source>
</evidence>
<proteinExistence type="predicted"/>
<dbReference type="AlphaFoldDB" id="A0A1E3HXV3"/>
<keyword evidence="3" id="KW-1185">Reference proteome</keyword>
<evidence type="ECO:0008006" key="4">
    <source>
        <dbReference type="Google" id="ProtNLM"/>
    </source>
</evidence>
<accession>A0A1E3HXV3</accession>
<feature type="region of interest" description="Disordered" evidence="1">
    <location>
        <begin position="260"/>
        <end position="284"/>
    </location>
</feature>
<evidence type="ECO:0000313" key="2">
    <source>
        <dbReference type="EMBL" id="ODN81087.1"/>
    </source>
</evidence>
<protein>
    <recommendedName>
        <fullName evidence="4">BTB domain-containing protein</fullName>
    </recommendedName>
</protein>
<evidence type="ECO:0000256" key="1">
    <source>
        <dbReference type="SAM" id="MobiDB-lite"/>
    </source>
</evidence>